<proteinExistence type="predicted"/>
<dbReference type="InterPro" id="IPR009543">
    <property type="entry name" value="VPS13_VAB"/>
</dbReference>
<evidence type="ECO:0000313" key="2">
    <source>
        <dbReference type="EnsemblMetazoa" id="CLYHEMP020144.1"/>
    </source>
</evidence>
<evidence type="ECO:0000259" key="1">
    <source>
        <dbReference type="Pfam" id="PF25036"/>
    </source>
</evidence>
<sequence>MLLYRNRKKAKGNICLADSDDSWSEDFSLSAIGDENHVDIKDQHNQPYTIHIENVMSRTNLTNIITLSPRCIISNHTQNDIQFAEADKPIADVQWLSLAPNQVKGSLLFS</sequence>
<accession>A0A7M5XA64</accession>
<protein>
    <recommendedName>
        <fullName evidence="1">Vacuolar protein sorting-associated protein 13 VPS13 adaptor binding domain-containing protein</fullName>
    </recommendedName>
</protein>
<evidence type="ECO:0000313" key="3">
    <source>
        <dbReference type="Proteomes" id="UP000594262"/>
    </source>
</evidence>
<dbReference type="AlphaFoldDB" id="A0A7M5XA64"/>
<name>A0A7M5XA64_9CNID</name>
<reference evidence="2" key="1">
    <citation type="submission" date="2021-01" db="UniProtKB">
        <authorList>
            <consortium name="EnsemblMetazoa"/>
        </authorList>
    </citation>
    <scope>IDENTIFICATION</scope>
</reference>
<keyword evidence="3" id="KW-1185">Reference proteome</keyword>
<dbReference type="EnsemblMetazoa" id="CLYHEMT020144.1">
    <property type="protein sequence ID" value="CLYHEMP020144.1"/>
    <property type="gene ID" value="CLYHEMG020144"/>
</dbReference>
<dbReference type="Pfam" id="PF25036">
    <property type="entry name" value="VPS13_VAB"/>
    <property type="match status" value="1"/>
</dbReference>
<feature type="domain" description="Vacuolar protein sorting-associated protein 13 VPS13 adaptor binding" evidence="1">
    <location>
        <begin position="14"/>
        <end position="89"/>
    </location>
</feature>
<dbReference type="Proteomes" id="UP000594262">
    <property type="component" value="Unplaced"/>
</dbReference>
<organism evidence="2 3">
    <name type="scientific">Clytia hemisphaerica</name>
    <dbReference type="NCBI Taxonomy" id="252671"/>
    <lineage>
        <taxon>Eukaryota</taxon>
        <taxon>Metazoa</taxon>
        <taxon>Cnidaria</taxon>
        <taxon>Hydrozoa</taxon>
        <taxon>Hydroidolina</taxon>
        <taxon>Leptothecata</taxon>
        <taxon>Obeliida</taxon>
        <taxon>Clytiidae</taxon>
        <taxon>Clytia</taxon>
    </lineage>
</organism>